<comment type="caution">
    <text evidence="2">The sequence shown here is derived from an EMBL/GenBank/DDBJ whole genome shotgun (WGS) entry which is preliminary data.</text>
</comment>
<dbReference type="RefSeq" id="WP_150069202.1">
    <property type="nucleotide sequence ID" value="NZ_VWPH01000012.1"/>
</dbReference>
<feature type="region of interest" description="Disordered" evidence="1">
    <location>
        <begin position="180"/>
        <end position="207"/>
    </location>
</feature>
<organism evidence="2 3">
    <name type="scientific">Saccharopolyspora hirsuta</name>
    <dbReference type="NCBI Taxonomy" id="1837"/>
    <lineage>
        <taxon>Bacteria</taxon>
        <taxon>Bacillati</taxon>
        <taxon>Actinomycetota</taxon>
        <taxon>Actinomycetes</taxon>
        <taxon>Pseudonocardiales</taxon>
        <taxon>Pseudonocardiaceae</taxon>
        <taxon>Saccharopolyspora</taxon>
    </lineage>
</organism>
<dbReference type="SMR" id="A0A5M7BIR6"/>
<feature type="compositionally biased region" description="Low complexity" evidence="1">
    <location>
        <begin position="180"/>
        <end position="202"/>
    </location>
</feature>
<reference evidence="2 3" key="1">
    <citation type="submission" date="2019-09" db="EMBL/GenBank/DDBJ databases">
        <title>Draft genome sequence of the thermophilic Saccharopolyspora hirsuta VKM Ac-666T.</title>
        <authorList>
            <person name="Lobastova T.G."/>
            <person name="Fokina V."/>
            <person name="Bragin E.Y."/>
            <person name="Shtratnikova V.Y."/>
            <person name="Starodumova I.P."/>
            <person name="Tarlachkov S.V."/>
            <person name="Donova M.V."/>
        </authorList>
    </citation>
    <scope>NUCLEOTIDE SEQUENCE [LARGE SCALE GENOMIC DNA]</scope>
    <source>
        <strain evidence="2 3">VKM Ac-666</strain>
    </source>
</reference>
<evidence type="ECO:0000313" key="2">
    <source>
        <dbReference type="EMBL" id="KAA5829562.1"/>
    </source>
</evidence>
<proteinExistence type="predicted"/>
<accession>A0A5M7BIR6</accession>
<dbReference type="Proteomes" id="UP000323946">
    <property type="component" value="Unassembled WGS sequence"/>
</dbReference>
<evidence type="ECO:0000313" key="3">
    <source>
        <dbReference type="Proteomes" id="UP000323946"/>
    </source>
</evidence>
<evidence type="ECO:0000256" key="1">
    <source>
        <dbReference type="SAM" id="MobiDB-lite"/>
    </source>
</evidence>
<name>A0A5M7BIR6_SACHI</name>
<dbReference type="AlphaFoldDB" id="A0A5M7BIR6"/>
<sequence length="294" mass="32326">MSIRLDQDITAPTTVTMTTPTADGRLSIHLKPGQINADAQSLYGYHSCHYLASAISSMTGGWFLVTMTARPFGGDRDVHAHTGTITPAGRVIDVWREYPSVDAFRDYWKQRIVGADFLKVHAPVTPGQAIELVRQPGDTGTFRGNQWWTENPSMNPIHQHFARLVLEERGLAHHLLPQARPARQQTAPSPARAASATNATPSSGRTSLMGIGEIRQAVAISGKMANFARTALREARQQFEEIVSQLAAIGVDTSSQEGPKQALATYSQLRDQLDGFQGQIDTAMDWLEQYTNKF</sequence>
<dbReference type="EMBL" id="VWPH01000012">
    <property type="protein sequence ID" value="KAA5829562.1"/>
    <property type="molecule type" value="Genomic_DNA"/>
</dbReference>
<keyword evidence="3" id="KW-1185">Reference proteome</keyword>
<dbReference type="OrthoDB" id="3693788at2"/>
<gene>
    <name evidence="2" type="ORF">F1721_24920</name>
</gene>
<protein>
    <submittedName>
        <fullName evidence="2">Uncharacterized protein</fullName>
    </submittedName>
</protein>